<dbReference type="InterPro" id="IPR015797">
    <property type="entry name" value="NUDIX_hydrolase-like_dom_sf"/>
</dbReference>
<dbReference type="GO" id="GO:0016020">
    <property type="term" value="C:membrane"/>
    <property type="evidence" value="ECO:0007669"/>
    <property type="project" value="UniProtKB-SubCell"/>
</dbReference>
<dbReference type="PROSITE" id="PS00893">
    <property type="entry name" value="NUDIX_BOX"/>
    <property type="match status" value="1"/>
</dbReference>
<dbReference type="InterPro" id="IPR036790">
    <property type="entry name" value="Frizzled_dom_sf"/>
</dbReference>
<comment type="similarity">
    <text evidence="4">Belongs to the Nudix hydrolase family.</text>
</comment>
<evidence type="ECO:0000259" key="19">
    <source>
        <dbReference type="PROSITE" id="PS51462"/>
    </source>
</evidence>
<dbReference type="CDD" id="cd04671">
    <property type="entry name" value="NUDIX_8DGDPP_Nudt18"/>
    <property type="match status" value="1"/>
</dbReference>
<dbReference type="InterPro" id="IPR020084">
    <property type="entry name" value="NUDIX_hydrolase_CS"/>
</dbReference>
<evidence type="ECO:0000256" key="12">
    <source>
        <dbReference type="ARBA" id="ARBA00023157"/>
    </source>
</evidence>
<evidence type="ECO:0000256" key="15">
    <source>
        <dbReference type="PROSITE-ProRule" id="PRU00090"/>
    </source>
</evidence>
<dbReference type="PANTHER" id="PTHR22769">
    <property type="entry name" value="MUTT/NUDIX HYDROLASE"/>
    <property type="match status" value="1"/>
</dbReference>
<evidence type="ECO:0000256" key="14">
    <source>
        <dbReference type="ARBA" id="ARBA00023211"/>
    </source>
</evidence>
<feature type="transmembrane region" description="Helical" evidence="16">
    <location>
        <begin position="808"/>
        <end position="832"/>
    </location>
</feature>
<feature type="transmembrane region" description="Helical" evidence="16">
    <location>
        <begin position="652"/>
        <end position="672"/>
    </location>
</feature>
<dbReference type="Pfam" id="PF00293">
    <property type="entry name" value="NUDIX"/>
    <property type="match status" value="1"/>
</dbReference>
<keyword evidence="13" id="KW-0675">Receptor</keyword>
<dbReference type="GO" id="GO:0007166">
    <property type="term" value="P:cell surface receptor signaling pathway"/>
    <property type="evidence" value="ECO:0007669"/>
    <property type="project" value="InterPro"/>
</dbReference>
<feature type="transmembrane region" description="Helical" evidence="16">
    <location>
        <begin position="560"/>
        <end position="577"/>
    </location>
</feature>
<dbReference type="EMBL" id="JAHXZJ010002982">
    <property type="protein sequence ID" value="KAH0534384.1"/>
    <property type="molecule type" value="Genomic_DNA"/>
</dbReference>
<evidence type="ECO:0000259" key="18">
    <source>
        <dbReference type="PROSITE" id="PS50261"/>
    </source>
</evidence>
<feature type="transmembrane region" description="Helical" evidence="16">
    <location>
        <begin position="692"/>
        <end position="712"/>
    </location>
</feature>
<dbReference type="SUPFAM" id="SSF55811">
    <property type="entry name" value="Nudix"/>
    <property type="match status" value="1"/>
</dbReference>
<keyword evidence="8" id="KW-0378">Hydrolase</keyword>
<comment type="similarity">
    <text evidence="5">Belongs to the G-protein coupled receptor Fz/Smo family.</text>
</comment>
<comment type="cofactor">
    <cofactor evidence="2">
        <name>Mg(2+)</name>
        <dbReference type="ChEBI" id="CHEBI:18420"/>
    </cofactor>
</comment>
<dbReference type="GO" id="GO:0044716">
    <property type="term" value="F:8-oxo-GDP phosphatase activity"/>
    <property type="evidence" value="ECO:0007669"/>
    <property type="project" value="TreeGrafter"/>
</dbReference>
<feature type="domain" description="G-protein coupled receptors family 2 profile 2" evidence="18">
    <location>
        <begin position="524"/>
        <end position="826"/>
    </location>
</feature>
<dbReference type="GO" id="GO:0046872">
    <property type="term" value="F:metal ion binding"/>
    <property type="evidence" value="ECO:0007669"/>
    <property type="project" value="UniProtKB-KW"/>
</dbReference>
<dbReference type="Pfam" id="PF01392">
    <property type="entry name" value="Fz"/>
    <property type="match status" value="1"/>
</dbReference>
<protein>
    <submittedName>
        <fullName evidence="20">Uncharacterized protein</fullName>
    </submittedName>
</protein>
<evidence type="ECO:0000259" key="17">
    <source>
        <dbReference type="PROSITE" id="PS50038"/>
    </source>
</evidence>
<comment type="subcellular location">
    <subcellularLocation>
        <location evidence="3">Membrane</location>
        <topology evidence="3">Multi-pass membrane protein</topology>
    </subcellularLocation>
</comment>
<comment type="caution">
    <text evidence="20">The sequence shown here is derived from an EMBL/GenBank/DDBJ whole genome shotgun (WGS) entry which is preliminary data.</text>
</comment>
<gene>
    <name evidence="20" type="ORF">KQX54_003517</name>
</gene>
<dbReference type="PANTHER" id="PTHR22769:SF56">
    <property type="entry name" value="8-OXO-DGDP PHOSPHATASE NUDT18"/>
    <property type="match status" value="1"/>
</dbReference>
<keyword evidence="9" id="KW-0460">Magnesium</keyword>
<keyword evidence="14" id="KW-0464">Manganese</keyword>
<evidence type="ECO:0000256" key="1">
    <source>
        <dbReference type="ARBA" id="ARBA00001936"/>
    </source>
</evidence>
<evidence type="ECO:0000256" key="8">
    <source>
        <dbReference type="ARBA" id="ARBA00022801"/>
    </source>
</evidence>
<dbReference type="Gene3D" id="1.20.1070.10">
    <property type="entry name" value="Rhodopsin 7-helix transmembrane proteins"/>
    <property type="match status" value="1"/>
</dbReference>
<dbReference type="GO" id="GO:0044715">
    <property type="term" value="F:8-oxo-dGDP phosphatase activity"/>
    <property type="evidence" value="ECO:0007669"/>
    <property type="project" value="TreeGrafter"/>
</dbReference>
<evidence type="ECO:0000256" key="4">
    <source>
        <dbReference type="ARBA" id="ARBA00005582"/>
    </source>
</evidence>
<dbReference type="InterPro" id="IPR000539">
    <property type="entry name" value="Frizzled/Smoothened_7TM"/>
</dbReference>
<evidence type="ECO:0000256" key="9">
    <source>
        <dbReference type="ARBA" id="ARBA00022842"/>
    </source>
</evidence>
<dbReference type="Pfam" id="PF01534">
    <property type="entry name" value="Frizzled"/>
    <property type="match status" value="1"/>
</dbReference>
<evidence type="ECO:0000256" key="3">
    <source>
        <dbReference type="ARBA" id="ARBA00004141"/>
    </source>
</evidence>
<evidence type="ECO:0000256" key="2">
    <source>
        <dbReference type="ARBA" id="ARBA00001946"/>
    </source>
</evidence>
<proteinExistence type="inferred from homology"/>
<organism evidence="20 21">
    <name type="scientific">Cotesia glomerata</name>
    <name type="common">Lepidopteran parasitic wasp</name>
    <name type="synonym">Apanteles glomeratus</name>
    <dbReference type="NCBI Taxonomy" id="32391"/>
    <lineage>
        <taxon>Eukaryota</taxon>
        <taxon>Metazoa</taxon>
        <taxon>Ecdysozoa</taxon>
        <taxon>Arthropoda</taxon>
        <taxon>Hexapoda</taxon>
        <taxon>Insecta</taxon>
        <taxon>Pterygota</taxon>
        <taxon>Neoptera</taxon>
        <taxon>Endopterygota</taxon>
        <taxon>Hymenoptera</taxon>
        <taxon>Apocrita</taxon>
        <taxon>Ichneumonoidea</taxon>
        <taxon>Braconidae</taxon>
        <taxon>Microgastrinae</taxon>
        <taxon>Cotesia</taxon>
    </lineage>
</organism>
<feature type="transmembrane region" description="Helical" evidence="16">
    <location>
        <begin position="528"/>
        <end position="548"/>
    </location>
</feature>
<dbReference type="SMART" id="SM01330">
    <property type="entry name" value="Frizzled"/>
    <property type="match status" value="1"/>
</dbReference>
<accession>A0AAV7HTG3</accession>
<feature type="transmembrane region" description="Helical" evidence="16">
    <location>
        <begin position="735"/>
        <end position="758"/>
    </location>
</feature>
<keyword evidence="10 16" id="KW-1133">Transmembrane helix</keyword>
<keyword evidence="12" id="KW-1015">Disulfide bond</keyword>
<dbReference type="SUPFAM" id="SSF63501">
    <property type="entry name" value="Frizzled cysteine-rich domain"/>
    <property type="match status" value="1"/>
</dbReference>
<dbReference type="PROSITE" id="PS50261">
    <property type="entry name" value="G_PROTEIN_RECEP_F2_4"/>
    <property type="match status" value="1"/>
</dbReference>
<dbReference type="InterPro" id="IPR020067">
    <property type="entry name" value="Frizzled_dom"/>
</dbReference>
<dbReference type="AlphaFoldDB" id="A0AAV7HTG3"/>
<evidence type="ECO:0000256" key="13">
    <source>
        <dbReference type="ARBA" id="ARBA00023170"/>
    </source>
</evidence>
<evidence type="ECO:0000256" key="5">
    <source>
        <dbReference type="ARBA" id="ARBA00008077"/>
    </source>
</evidence>
<evidence type="ECO:0000256" key="7">
    <source>
        <dbReference type="ARBA" id="ARBA00022723"/>
    </source>
</evidence>
<feature type="domain" description="FZ" evidence="17">
    <location>
        <begin position="357"/>
        <end position="491"/>
    </location>
</feature>
<comment type="cofactor">
    <cofactor evidence="1">
        <name>Mn(2+)</name>
        <dbReference type="ChEBI" id="CHEBI:29035"/>
    </cofactor>
</comment>
<sequence>MPDSIEENIRRVLGGFKLDDGEEICDYPLGQQNEIIETKGIKPTSTSNYLPICQKTVTYIVAAVIINDKDQVLMIQEAKASCAGKWYLPAGRVQPNESLIAAVKREVLEETGLTMEPKSLLMVECASGSWFRFVMLGDVTGGVLKTPDQADQESLQASWVSNVDDLSLRSTDILPLIQRARDHKSGGNPPWHLPLLPVEKSSSKLFIRLIVCIKRKATNRMHVLISEKNYLHLPVCEINPSKNLHSTLHKFMVEIFGHNVAQHRPHGLLSVEYSGEQPGDGVCFTILVSFRPALEEVPIMGKYVWHEVSKNIAELIATRLPRNMAIPLNVVWLVLIVVINKVTTDDVGEILKTKDCIRPVECVRMKTPDCLTVTLPYSMSSNGIVKRYYKTEDEIQAKLHELQTSLQYIPRCWKVVQPLLCMIFRPQCLNNHVVLPSQETCRRIEEPCRLVFDELIWPKFINCSNRDLFPQLNNQPHLPVDFDSSSSCLAPLVRTNDTRVTVEGLEGCGFPCKNALFSESEHQETHQLILWSAITCSCFNLAAILTFLINWTDGSHSDRAIFYINCCFLASCIGWLLQFTGIREAIVCRPDNTPRIAEPAGDSSACIAVFILIYFSLLAAIIWFGILVLIWFMKFDETAQKKYDVKSLLFHFTAWGIPAFSTIMIVESLNIIDANSMTGICFIGYQDFHLVHHFVFIPLFMVVFAVAVYIIADSKWILKTPTEEKKSKRMPISKILYLSLPVLLTIIVAFICHIWEGINSLEYIEDFKSYIICTVLNRMSELIRSNLKMEAECKLKSSPDVVKLHLQILTHFFAGIFMSLFVCEKHSLYLWISFFRRIFRKKLNKESPDNGMEGQEMLPLRNRFNS</sequence>
<evidence type="ECO:0000256" key="10">
    <source>
        <dbReference type="ARBA" id="ARBA00022989"/>
    </source>
</evidence>
<name>A0AAV7HTG3_COTGL</name>
<dbReference type="PROSITE" id="PS50038">
    <property type="entry name" value="FZ"/>
    <property type="match status" value="1"/>
</dbReference>
<feature type="domain" description="Nudix hydrolase" evidence="19">
    <location>
        <begin position="56"/>
        <end position="181"/>
    </location>
</feature>
<reference evidence="20 21" key="1">
    <citation type="journal article" date="2021" name="J. Hered.">
        <title>A chromosome-level genome assembly of the parasitoid wasp, Cotesia glomerata (Hymenoptera: Braconidae).</title>
        <authorList>
            <person name="Pinto B.J."/>
            <person name="Weis J.J."/>
            <person name="Gamble T."/>
            <person name="Ode P.J."/>
            <person name="Paul R."/>
            <person name="Zaspel J.M."/>
        </authorList>
    </citation>
    <scope>NUCLEOTIDE SEQUENCE [LARGE SCALE GENOMIC DNA]</scope>
    <source>
        <strain evidence="20">CgM1</strain>
    </source>
</reference>
<evidence type="ECO:0000256" key="6">
    <source>
        <dbReference type="ARBA" id="ARBA00022692"/>
    </source>
</evidence>
<dbReference type="GO" id="GO:0004888">
    <property type="term" value="F:transmembrane signaling receptor activity"/>
    <property type="evidence" value="ECO:0007669"/>
    <property type="project" value="InterPro"/>
</dbReference>
<feature type="transmembrane region" description="Helical" evidence="16">
    <location>
        <begin position="607"/>
        <end position="632"/>
    </location>
</feature>
<evidence type="ECO:0000313" key="21">
    <source>
        <dbReference type="Proteomes" id="UP000826195"/>
    </source>
</evidence>
<dbReference type="InterPro" id="IPR017981">
    <property type="entry name" value="GPCR_2-like_7TM"/>
</dbReference>
<evidence type="ECO:0000313" key="20">
    <source>
        <dbReference type="EMBL" id="KAH0534384.1"/>
    </source>
</evidence>
<dbReference type="Gene3D" id="3.90.79.10">
    <property type="entry name" value="Nucleoside Triphosphate Pyrophosphohydrolase"/>
    <property type="match status" value="1"/>
</dbReference>
<dbReference type="Proteomes" id="UP000826195">
    <property type="component" value="Unassembled WGS sequence"/>
</dbReference>
<dbReference type="InterPro" id="IPR042970">
    <property type="entry name" value="NUDT18_NUDIX"/>
</dbReference>
<dbReference type="InterPro" id="IPR000086">
    <property type="entry name" value="NUDIX_hydrolase_dom"/>
</dbReference>
<dbReference type="PRINTS" id="PR00489">
    <property type="entry name" value="FRIZZLED"/>
</dbReference>
<evidence type="ECO:0000256" key="11">
    <source>
        <dbReference type="ARBA" id="ARBA00023136"/>
    </source>
</evidence>
<comment type="caution">
    <text evidence="15">Lacks conserved residue(s) required for the propagation of feature annotation.</text>
</comment>
<keyword evidence="6 16" id="KW-0812">Transmembrane</keyword>
<keyword evidence="21" id="KW-1185">Reference proteome</keyword>
<evidence type="ECO:0000256" key="16">
    <source>
        <dbReference type="SAM" id="Phobius"/>
    </source>
</evidence>
<dbReference type="PROSITE" id="PS51462">
    <property type="entry name" value="NUDIX"/>
    <property type="match status" value="1"/>
</dbReference>
<keyword evidence="11 16" id="KW-0472">Membrane</keyword>
<dbReference type="Gene3D" id="1.10.2000.10">
    <property type="entry name" value="Frizzled cysteine-rich domain"/>
    <property type="match status" value="1"/>
</dbReference>
<keyword evidence="7" id="KW-0479">Metal-binding</keyword>
<dbReference type="SMART" id="SM00063">
    <property type="entry name" value="FRI"/>
    <property type="match status" value="1"/>
</dbReference>